<reference evidence="2 3" key="1">
    <citation type="submission" date="2024-04" db="EMBL/GenBank/DDBJ databases">
        <title>Albibacterium profundi sp. nov., isolated from sediment of the Challenger Deep of Mariana Trench.</title>
        <authorList>
            <person name="Wang Y."/>
        </authorList>
    </citation>
    <scope>NUCLEOTIDE SEQUENCE [LARGE SCALE GENOMIC DNA]</scope>
    <source>
        <strain evidence="2 3">RHL897</strain>
    </source>
</reference>
<dbReference type="InterPro" id="IPR018330">
    <property type="entry name" value="RecT_fam"/>
</dbReference>
<keyword evidence="3" id="KW-1185">Reference proteome</keyword>
<organism evidence="2 3">
    <name type="scientific">Albibacterium profundi</name>
    <dbReference type="NCBI Taxonomy" id="3134906"/>
    <lineage>
        <taxon>Bacteria</taxon>
        <taxon>Pseudomonadati</taxon>
        <taxon>Bacteroidota</taxon>
        <taxon>Sphingobacteriia</taxon>
        <taxon>Sphingobacteriales</taxon>
        <taxon>Sphingobacteriaceae</taxon>
        <taxon>Albibacterium</taxon>
    </lineage>
</organism>
<sequence>MKEIAKFNGNSVQHFNFFDSDQFATMQRVSKMFSMSELVPDMYKASDKVTPEKAMANCMIALSLAQRMGADPLMVMQNLIIIYGRPSWSSKFLISTVNTCGRFETLKYEFKDLGKIGKIEITEYEWNPATRKKEAKTVVFDGSKMDNIQCVAYTKEKGSDERLESSEVTIKMAIEEGWYTKNGSKWKTMPKKMLIYRAASFWTNEYAPEISMGMKTEEEAWDIEDVAYEDISDKVDNDINKNANKQPMSFDDAPENDQKQENPEEKQPEKPLTHGEQKMPDIFNS</sequence>
<evidence type="ECO:0008006" key="4">
    <source>
        <dbReference type="Google" id="ProtNLM"/>
    </source>
</evidence>
<accession>A0ABV5CEV6</accession>
<proteinExistence type="predicted"/>
<comment type="caution">
    <text evidence="2">The sequence shown here is derived from an EMBL/GenBank/DDBJ whole genome shotgun (WGS) entry which is preliminary data.</text>
</comment>
<dbReference type="RefSeq" id="WP_375557612.1">
    <property type="nucleotide sequence ID" value="NZ_JBBVGT010000002.1"/>
</dbReference>
<dbReference type="Pfam" id="PF03837">
    <property type="entry name" value="RecT"/>
    <property type="match status" value="1"/>
</dbReference>
<dbReference type="Proteomes" id="UP001580928">
    <property type="component" value="Unassembled WGS sequence"/>
</dbReference>
<gene>
    <name evidence="2" type="ORF">WKR92_09590</name>
</gene>
<evidence type="ECO:0000256" key="1">
    <source>
        <dbReference type="SAM" id="MobiDB-lite"/>
    </source>
</evidence>
<dbReference type="EMBL" id="JBBVGT010000002">
    <property type="protein sequence ID" value="MFB5946083.1"/>
    <property type="molecule type" value="Genomic_DNA"/>
</dbReference>
<evidence type="ECO:0000313" key="2">
    <source>
        <dbReference type="EMBL" id="MFB5946083.1"/>
    </source>
</evidence>
<protein>
    <recommendedName>
        <fullName evidence="4">Recombinase RecT</fullName>
    </recommendedName>
</protein>
<evidence type="ECO:0000313" key="3">
    <source>
        <dbReference type="Proteomes" id="UP001580928"/>
    </source>
</evidence>
<feature type="region of interest" description="Disordered" evidence="1">
    <location>
        <begin position="235"/>
        <end position="285"/>
    </location>
</feature>
<feature type="compositionally biased region" description="Basic and acidic residues" evidence="1">
    <location>
        <begin position="256"/>
        <end position="279"/>
    </location>
</feature>
<name>A0ABV5CEV6_9SPHI</name>